<dbReference type="GO" id="GO:0046872">
    <property type="term" value="F:metal ion binding"/>
    <property type="evidence" value="ECO:0007669"/>
    <property type="project" value="UniProtKB-KW"/>
</dbReference>
<comment type="catalytic activity">
    <reaction evidence="16">
        <text>O-phospho-L-threonyl-[protein] + H2O = L-threonyl-[protein] + phosphate</text>
        <dbReference type="Rhea" id="RHEA:47004"/>
        <dbReference type="Rhea" id="RHEA-COMP:11060"/>
        <dbReference type="Rhea" id="RHEA-COMP:11605"/>
        <dbReference type="ChEBI" id="CHEBI:15377"/>
        <dbReference type="ChEBI" id="CHEBI:30013"/>
        <dbReference type="ChEBI" id="CHEBI:43474"/>
        <dbReference type="ChEBI" id="CHEBI:61977"/>
        <dbReference type="EC" id="3.1.3.16"/>
    </reaction>
</comment>
<dbReference type="Pfam" id="PF23546">
    <property type="entry name" value="Zn_ribbon_TOP3B"/>
    <property type="match status" value="1"/>
</dbReference>
<dbReference type="PROSITE" id="PS51746">
    <property type="entry name" value="PPM_2"/>
    <property type="match status" value="1"/>
</dbReference>
<dbReference type="InterPro" id="IPR015655">
    <property type="entry name" value="PP2C"/>
</dbReference>
<keyword evidence="7" id="KW-0597">Phosphoprotein</keyword>
<keyword evidence="9" id="KW-0677">Repeat</keyword>
<dbReference type="InterPro" id="IPR036457">
    <property type="entry name" value="PPM-type-like_dom_sf"/>
</dbReference>
<keyword evidence="8" id="KW-0479">Metal-binding</keyword>
<dbReference type="GO" id="GO:0005634">
    <property type="term" value="C:nucleus"/>
    <property type="evidence" value="ECO:0007669"/>
    <property type="project" value="UniProtKB-SubCell"/>
</dbReference>
<evidence type="ECO:0000256" key="6">
    <source>
        <dbReference type="ARBA" id="ARBA00022490"/>
    </source>
</evidence>
<evidence type="ECO:0000256" key="14">
    <source>
        <dbReference type="ARBA" id="ARBA00023242"/>
    </source>
</evidence>
<name>A0A315VIN4_GAMAF</name>
<evidence type="ECO:0000256" key="15">
    <source>
        <dbReference type="ARBA" id="ARBA00047761"/>
    </source>
</evidence>
<evidence type="ECO:0000256" key="24">
    <source>
        <dbReference type="SAM" id="MobiDB-lite"/>
    </source>
</evidence>
<dbReference type="SUPFAM" id="SSF57501">
    <property type="entry name" value="Cystine-knot cytokines"/>
    <property type="match status" value="1"/>
</dbReference>
<dbReference type="SUPFAM" id="SSF81606">
    <property type="entry name" value="PP2C-like"/>
    <property type="match status" value="1"/>
</dbReference>
<dbReference type="SMART" id="SM00332">
    <property type="entry name" value="PP2Cc"/>
    <property type="match status" value="1"/>
</dbReference>
<dbReference type="FunFam" id="3.60.40.10:FF:000021">
    <property type="entry name" value="Protein phosphatase, Mg2+/Mn2+-dependent, 1E"/>
    <property type="match status" value="1"/>
</dbReference>
<keyword evidence="14" id="KW-0539">Nucleus</keyword>
<comment type="similarity">
    <text evidence="23">Belongs to the PP2C family.</text>
</comment>
<keyword evidence="12 23" id="KW-0904">Protein phosphatase</keyword>
<keyword evidence="27" id="KW-1185">Reference proteome</keyword>
<dbReference type="Gene3D" id="3.60.40.10">
    <property type="entry name" value="PPM-type phosphatase domain"/>
    <property type="match status" value="1"/>
</dbReference>
<feature type="compositionally biased region" description="Basic and acidic residues" evidence="24">
    <location>
        <begin position="1043"/>
        <end position="1052"/>
    </location>
</feature>
<feature type="region of interest" description="Disordered" evidence="24">
    <location>
        <begin position="229"/>
        <end position="258"/>
    </location>
</feature>
<dbReference type="STRING" id="33528.ENSGAFP00000024135"/>
<dbReference type="Gene3D" id="2.10.90.10">
    <property type="entry name" value="Cystine-knot cytokines"/>
    <property type="match status" value="1"/>
</dbReference>
<comment type="cofactor">
    <cofactor evidence="2">
        <name>Mg(2+)</name>
        <dbReference type="ChEBI" id="CHEBI:18420"/>
    </cofactor>
</comment>
<evidence type="ECO:0000259" key="25">
    <source>
        <dbReference type="PROSITE" id="PS51746"/>
    </source>
</evidence>
<comment type="subunit">
    <text evidence="17">Heterotrimer. Interacts with PAX1 and ARHGEF6 (or ARHGEF7).</text>
</comment>
<evidence type="ECO:0000256" key="2">
    <source>
        <dbReference type="ARBA" id="ARBA00001946"/>
    </source>
</evidence>
<evidence type="ECO:0000256" key="4">
    <source>
        <dbReference type="ARBA" id="ARBA00004496"/>
    </source>
</evidence>
<dbReference type="InterPro" id="IPR056452">
    <property type="entry name" value="Zn_ribbon_TOP3B"/>
</dbReference>
<evidence type="ECO:0000256" key="13">
    <source>
        <dbReference type="ARBA" id="ARBA00023211"/>
    </source>
</evidence>
<feature type="compositionally biased region" description="Basic residues" evidence="24">
    <location>
        <begin position="229"/>
        <end position="257"/>
    </location>
</feature>
<dbReference type="Proteomes" id="UP000250572">
    <property type="component" value="Unassembled WGS sequence"/>
</dbReference>
<comment type="subcellular location">
    <subcellularLocation>
        <location evidence="4">Cytoplasm</location>
    </subcellularLocation>
    <subcellularLocation>
        <location evidence="3">Nucleus</location>
    </subcellularLocation>
</comment>
<evidence type="ECO:0000256" key="16">
    <source>
        <dbReference type="ARBA" id="ARBA00048336"/>
    </source>
</evidence>
<dbReference type="EMBL" id="NHOQ01001596">
    <property type="protein sequence ID" value="PWA23349.1"/>
    <property type="molecule type" value="Genomic_DNA"/>
</dbReference>
<feature type="region of interest" description="Disordered" evidence="24">
    <location>
        <begin position="1032"/>
        <end position="1052"/>
    </location>
</feature>
<reference evidence="26 27" key="1">
    <citation type="journal article" date="2018" name="G3 (Bethesda)">
        <title>A High-Quality Reference Genome for the Invasive Mosquitofish Gambusia affinis Using a Chicago Library.</title>
        <authorList>
            <person name="Hoffberg S.L."/>
            <person name="Troendle N.J."/>
            <person name="Glenn T.C."/>
            <person name="Mahmud O."/>
            <person name="Louha S."/>
            <person name="Chalopin D."/>
            <person name="Bennetzen J.L."/>
            <person name="Mauricio R."/>
        </authorList>
    </citation>
    <scope>NUCLEOTIDE SEQUENCE [LARGE SCALE GENOMIC DNA]</scope>
    <source>
        <strain evidence="26">NE01/NJP1002.9</strain>
        <tissue evidence="26">Muscle</tissue>
    </source>
</reference>
<feature type="domain" description="PPM-type phosphatase" evidence="25">
    <location>
        <begin position="807"/>
        <end position="1079"/>
    </location>
</feature>
<dbReference type="InterPro" id="IPR029034">
    <property type="entry name" value="Cystine-knot_cytokine"/>
</dbReference>
<evidence type="ECO:0000256" key="5">
    <source>
        <dbReference type="ARBA" id="ARBA00013081"/>
    </source>
</evidence>
<dbReference type="PROSITE" id="PS01032">
    <property type="entry name" value="PPM_1"/>
    <property type="match status" value="1"/>
</dbReference>
<dbReference type="GO" id="GO:0004722">
    <property type="term" value="F:protein serine/threonine phosphatase activity"/>
    <property type="evidence" value="ECO:0007669"/>
    <property type="project" value="UniProtKB-EC"/>
</dbReference>
<dbReference type="CDD" id="cd00143">
    <property type="entry name" value="PP2Cc"/>
    <property type="match status" value="1"/>
</dbReference>
<evidence type="ECO:0000256" key="10">
    <source>
        <dbReference type="ARBA" id="ARBA00022801"/>
    </source>
</evidence>
<evidence type="ECO:0000256" key="22">
    <source>
        <dbReference type="ARBA" id="ARBA00079435"/>
    </source>
</evidence>
<protein>
    <recommendedName>
        <fullName evidence="18">Protein phosphatase 1E</fullName>
        <ecNumber evidence="5">3.1.3.16</ecNumber>
    </recommendedName>
    <alternativeName>
        <fullName evidence="21">Ca(2+)/calmodulin-dependent protein kinase phosphatase N</fullName>
    </alternativeName>
    <alternativeName>
        <fullName evidence="19">CaMKP-nucleus</fullName>
    </alternativeName>
    <alternativeName>
        <fullName evidence="20">Partner of PIX 1</fullName>
    </alternativeName>
    <alternativeName>
        <fullName evidence="22">Partner of PIX-alpha</fullName>
    </alternativeName>
</protein>
<evidence type="ECO:0000256" key="11">
    <source>
        <dbReference type="ARBA" id="ARBA00022842"/>
    </source>
</evidence>
<evidence type="ECO:0000256" key="1">
    <source>
        <dbReference type="ARBA" id="ARBA00001936"/>
    </source>
</evidence>
<evidence type="ECO:0000256" key="7">
    <source>
        <dbReference type="ARBA" id="ARBA00022553"/>
    </source>
</evidence>
<evidence type="ECO:0000256" key="19">
    <source>
        <dbReference type="ARBA" id="ARBA00075580"/>
    </source>
</evidence>
<dbReference type="InterPro" id="IPR001932">
    <property type="entry name" value="PPM-type_phosphatase-like_dom"/>
</dbReference>
<evidence type="ECO:0000256" key="23">
    <source>
        <dbReference type="RuleBase" id="RU003465"/>
    </source>
</evidence>
<keyword evidence="10 23" id="KW-0378">Hydrolase</keyword>
<comment type="cofactor">
    <cofactor evidence="1">
        <name>Mn(2+)</name>
        <dbReference type="ChEBI" id="CHEBI:29035"/>
    </cofactor>
</comment>
<dbReference type="GO" id="GO:0005829">
    <property type="term" value="C:cytosol"/>
    <property type="evidence" value="ECO:0007669"/>
    <property type="project" value="TreeGrafter"/>
</dbReference>
<dbReference type="PANTHER" id="PTHR13832">
    <property type="entry name" value="PROTEIN PHOSPHATASE 2C"/>
    <property type="match status" value="1"/>
</dbReference>
<dbReference type="EC" id="3.1.3.16" evidence="5"/>
<dbReference type="InterPro" id="IPR000222">
    <property type="entry name" value="PP2C_BS"/>
</dbReference>
<dbReference type="Pfam" id="PF00481">
    <property type="entry name" value="PP2C"/>
    <property type="match status" value="1"/>
</dbReference>
<organism evidence="26 27">
    <name type="scientific">Gambusia affinis</name>
    <name type="common">Western mosquitofish</name>
    <name type="synonym">Heterandria affinis</name>
    <dbReference type="NCBI Taxonomy" id="33528"/>
    <lineage>
        <taxon>Eukaryota</taxon>
        <taxon>Metazoa</taxon>
        <taxon>Chordata</taxon>
        <taxon>Craniata</taxon>
        <taxon>Vertebrata</taxon>
        <taxon>Euteleostomi</taxon>
        <taxon>Actinopterygii</taxon>
        <taxon>Neopterygii</taxon>
        <taxon>Teleostei</taxon>
        <taxon>Neoteleostei</taxon>
        <taxon>Acanthomorphata</taxon>
        <taxon>Ovalentaria</taxon>
        <taxon>Atherinomorphae</taxon>
        <taxon>Cyprinodontiformes</taxon>
        <taxon>Poeciliidae</taxon>
        <taxon>Poeciliinae</taxon>
        <taxon>Gambusia</taxon>
    </lineage>
</organism>
<evidence type="ECO:0000256" key="18">
    <source>
        <dbReference type="ARBA" id="ARBA00070214"/>
    </source>
</evidence>
<evidence type="ECO:0000256" key="21">
    <source>
        <dbReference type="ARBA" id="ARBA00078590"/>
    </source>
</evidence>
<proteinExistence type="inferred from homology"/>
<dbReference type="AlphaFoldDB" id="A0A315VIN4"/>
<dbReference type="PANTHER" id="PTHR13832:SF233">
    <property type="entry name" value="PROTEIN PHOSPHATASE 1F"/>
    <property type="match status" value="1"/>
</dbReference>
<evidence type="ECO:0000256" key="20">
    <source>
        <dbReference type="ARBA" id="ARBA00075701"/>
    </source>
</evidence>
<evidence type="ECO:0000256" key="8">
    <source>
        <dbReference type="ARBA" id="ARBA00022723"/>
    </source>
</evidence>
<comment type="catalytic activity">
    <reaction evidence="15">
        <text>O-phospho-L-seryl-[protein] + H2O = L-seryl-[protein] + phosphate</text>
        <dbReference type="Rhea" id="RHEA:20629"/>
        <dbReference type="Rhea" id="RHEA-COMP:9863"/>
        <dbReference type="Rhea" id="RHEA-COMP:11604"/>
        <dbReference type="ChEBI" id="CHEBI:15377"/>
        <dbReference type="ChEBI" id="CHEBI:29999"/>
        <dbReference type="ChEBI" id="CHEBI:43474"/>
        <dbReference type="ChEBI" id="CHEBI:83421"/>
        <dbReference type="EC" id="3.1.3.16"/>
    </reaction>
</comment>
<evidence type="ECO:0000256" key="3">
    <source>
        <dbReference type="ARBA" id="ARBA00004123"/>
    </source>
</evidence>
<keyword evidence="13" id="KW-0464">Manganese</keyword>
<evidence type="ECO:0000256" key="17">
    <source>
        <dbReference type="ARBA" id="ARBA00063519"/>
    </source>
</evidence>
<comment type="caution">
    <text evidence="26">The sequence shown here is derived from an EMBL/GenBank/DDBJ whole genome shotgun (WGS) entry which is preliminary data.</text>
</comment>
<sequence>MRTVPEHKAAVLKWGRRKRYAHIYAWVGHVQEPGLVPLYFRVNAFPQPGNCSRVPPPGGGGYNASPRGAMCCASLLCDLTRMLVNSLQTISVVLPVASALEDVSSASVFLTASMGCNECTHPTCQHSLNALGIGQCVECDSGILVLDPTSGPKWRMACNKCNVVVHFFEHAHKIQVAQESCDACDASLVAVDFNKTRTPLPDSETQHTGCVFCDPVFQDVVELKHATMRHSMHRGGGARRGGRGRGRGRRGNPKKPKDKMAALAAYFVGGRHNGLKRAPERNRFTTLKGFSVRGESPAAKAFTNAMFLHECDEFCLGQIVRRARLLLHQLDLLHCKSVSTFAGGQRFLQRNALPGNHCDGVVDLLLQGSLQVKVLMVEGGLSTWVADVALRIEALCNLHGRSQCAEEEEGNGSVVLIINSMSPHRGACSYYYCGTMRTLKFSSKVTQLDNNDNGRGVLWWRTGNSEQNLRIFLLCLLILHQCMAMPLSNQCVGETLCTYTLKDYYNQMTNLPGDVNTRSLATWVYQKKIDLNREPQVIYEARCQDSHSGGSCNSALGLEIIPAKPSRLHCSHCDETYSLPQNGAIKLYKELRCPLDDFELVLWTSGARGKSYPLCPYCFSHPPFRDMKKELWRKDGPVLFSFAQLKGVFLYHYSTKELFLSQDCALQRSQAAGMEEEAQCFLKKLVEEFPAALKEDAPLPVSSLSRRVSLEELQGESLELGQRLLAARGAPSGLRVLLSQAAVAQLLKDDLSPFHCSQEAQANLEDEEKVILVESEAVQRLFLNHLIGVALRWNQKLPSSFPPPSFQCSVHAIKNTRRKMEDKHVALAEFNQLFGIQDGVERAYYAVFDGHGGVDAAVYAATHLHVALSKQETLQSNTDMAFKTAFKNTDNMFRRKAKRERLRSGSTGVAVLIHGQQLTVAWLGDSQAMLVRKGEVVTLMDPHKPEREDEKQRIEDLGGCITFMGCWRVNGTYAVSRAIGDFDQKPYVSGDADSSTIQLSGDEDYVLLACDGFFDAIKPSEVPDLVAEALRGADDSETGGSRPPEHAEDGVGHRVAERLVGDAKAAGSSDNITVMVVFLRPPGQLLANT</sequence>
<evidence type="ECO:0000313" key="27">
    <source>
        <dbReference type="Proteomes" id="UP000250572"/>
    </source>
</evidence>
<evidence type="ECO:0000313" key="26">
    <source>
        <dbReference type="EMBL" id="PWA23349.1"/>
    </source>
</evidence>
<evidence type="ECO:0000256" key="12">
    <source>
        <dbReference type="ARBA" id="ARBA00022912"/>
    </source>
</evidence>
<accession>A0A315VIN4</accession>
<keyword evidence="6" id="KW-0963">Cytoplasm</keyword>
<evidence type="ECO:0000256" key="9">
    <source>
        <dbReference type="ARBA" id="ARBA00022737"/>
    </source>
</evidence>
<keyword evidence="11" id="KW-0460">Magnesium</keyword>
<gene>
    <name evidence="26" type="ORF">CCH79_00018593</name>
</gene>